<dbReference type="InterPro" id="IPR050317">
    <property type="entry name" value="Plant_Fungal_Acyltransferase"/>
</dbReference>
<organism evidence="2 3">
    <name type="scientific">Adiantum capillus-veneris</name>
    <name type="common">Maidenhair fern</name>
    <dbReference type="NCBI Taxonomy" id="13818"/>
    <lineage>
        <taxon>Eukaryota</taxon>
        <taxon>Viridiplantae</taxon>
        <taxon>Streptophyta</taxon>
        <taxon>Embryophyta</taxon>
        <taxon>Tracheophyta</taxon>
        <taxon>Polypodiopsida</taxon>
        <taxon>Polypodiidae</taxon>
        <taxon>Polypodiales</taxon>
        <taxon>Pteridineae</taxon>
        <taxon>Pteridaceae</taxon>
        <taxon>Vittarioideae</taxon>
        <taxon>Adiantum</taxon>
    </lineage>
</organism>
<dbReference type="PANTHER" id="PTHR31642">
    <property type="entry name" value="TRICHOTHECENE 3-O-ACETYLTRANSFERASE"/>
    <property type="match status" value="1"/>
</dbReference>
<evidence type="ECO:0000256" key="1">
    <source>
        <dbReference type="ARBA" id="ARBA00009861"/>
    </source>
</evidence>
<dbReference type="Gene3D" id="3.30.559.10">
    <property type="entry name" value="Chloramphenicol acetyltransferase-like domain"/>
    <property type="match status" value="2"/>
</dbReference>
<sequence>MCKSYNVTVRSRCNVVPAVATPQPSVKKLSNLDVLVCGNRFTKQVFYFNPATSISCRSCVEGLQESDLSHALARYYLLAGRPARCHAVGTHYHINCNDAGVPFLEASTEARFDSWPDGIRRCTTEEQLSPPQPTLVDTDTAALLQVQVTKFGCGGIAIAYAVSEMVVDAHSSFQFFAAWSQVHSSGIANDGFPPMNLSLGPCPLFNLGKLLEARQPPNVNPILHMRSSVKISQLPKGHGPFGTYGRATSFEALSALLWKCITQARALPDQLVTKFTYPISFRNNAQRWETIIPEECFGNAVHVSCLPTKAGGIKSKHISYTANLIHKDVCSISVETVRSTIDWIKIQLEQGNLVGMECDVSGGRDIFIAPLYTFPIYHMDFGFGNPLYYSLVALGDGAAYILPTRDGGRNREISVTLPKIHMKTLINDQLFRTFIKESF</sequence>
<evidence type="ECO:0000313" key="3">
    <source>
        <dbReference type="Proteomes" id="UP000886520"/>
    </source>
</evidence>
<evidence type="ECO:0000313" key="2">
    <source>
        <dbReference type="EMBL" id="KAI5074138.1"/>
    </source>
</evidence>
<comment type="caution">
    <text evidence="2">The sequence shown here is derived from an EMBL/GenBank/DDBJ whole genome shotgun (WGS) entry which is preliminary data.</text>
</comment>
<dbReference type="Pfam" id="PF02458">
    <property type="entry name" value="Transferase"/>
    <property type="match status" value="2"/>
</dbReference>
<dbReference type="GO" id="GO:0016747">
    <property type="term" value="F:acyltransferase activity, transferring groups other than amino-acyl groups"/>
    <property type="evidence" value="ECO:0007669"/>
    <property type="project" value="TreeGrafter"/>
</dbReference>
<gene>
    <name evidence="2" type="ORF">GOP47_0010099</name>
</gene>
<comment type="similarity">
    <text evidence="1">Belongs to the plant acyltransferase family.</text>
</comment>
<dbReference type="Proteomes" id="UP000886520">
    <property type="component" value="Chromosome 10"/>
</dbReference>
<dbReference type="AlphaFoldDB" id="A0A9D4ZG09"/>
<dbReference type="InterPro" id="IPR023213">
    <property type="entry name" value="CAT-like_dom_sf"/>
</dbReference>
<keyword evidence="3" id="KW-1185">Reference proteome</keyword>
<name>A0A9D4ZG09_ADICA</name>
<reference evidence="2" key="1">
    <citation type="submission" date="2021-01" db="EMBL/GenBank/DDBJ databases">
        <title>Adiantum capillus-veneris genome.</title>
        <authorList>
            <person name="Fang Y."/>
            <person name="Liao Q."/>
        </authorList>
    </citation>
    <scope>NUCLEOTIDE SEQUENCE</scope>
    <source>
        <strain evidence="2">H3</strain>
        <tissue evidence="2">Leaf</tissue>
    </source>
</reference>
<dbReference type="PANTHER" id="PTHR31642:SF316">
    <property type="entry name" value="PROTEIN ECERIFERUM 26-LIKE"/>
    <property type="match status" value="1"/>
</dbReference>
<accession>A0A9D4ZG09</accession>
<proteinExistence type="inferred from homology"/>
<dbReference type="OrthoDB" id="671439at2759"/>
<dbReference type="EMBL" id="JABFUD020000010">
    <property type="protein sequence ID" value="KAI5074138.1"/>
    <property type="molecule type" value="Genomic_DNA"/>
</dbReference>
<protein>
    <recommendedName>
        <fullName evidence="4">BAHD family acyltransferase</fullName>
    </recommendedName>
</protein>
<evidence type="ECO:0008006" key="4">
    <source>
        <dbReference type="Google" id="ProtNLM"/>
    </source>
</evidence>